<evidence type="ECO:0000313" key="2">
    <source>
        <dbReference type="Proteomes" id="UP000821865"/>
    </source>
</evidence>
<organism evidence="1 2">
    <name type="scientific">Dermacentor silvarum</name>
    <name type="common">Tick</name>
    <dbReference type="NCBI Taxonomy" id="543639"/>
    <lineage>
        <taxon>Eukaryota</taxon>
        <taxon>Metazoa</taxon>
        <taxon>Ecdysozoa</taxon>
        <taxon>Arthropoda</taxon>
        <taxon>Chelicerata</taxon>
        <taxon>Arachnida</taxon>
        <taxon>Acari</taxon>
        <taxon>Parasitiformes</taxon>
        <taxon>Ixodida</taxon>
        <taxon>Ixodoidea</taxon>
        <taxon>Ixodidae</taxon>
        <taxon>Rhipicephalinae</taxon>
        <taxon>Dermacentor</taxon>
    </lineage>
</organism>
<proteinExistence type="predicted"/>
<keyword evidence="2" id="KW-1185">Reference proteome</keyword>
<name>A0ACB8DS00_DERSI</name>
<dbReference type="Proteomes" id="UP000821865">
    <property type="component" value="Chromosome 10"/>
</dbReference>
<comment type="caution">
    <text evidence="1">The sequence shown here is derived from an EMBL/GenBank/DDBJ whole genome shotgun (WGS) entry which is preliminary data.</text>
</comment>
<sequence length="482" mass="54280">MPDHGTGRVHRFRDHVIAGVNWRPTRFVDEVPNSRVCGLCRMIPKRMVLLPCGHALCQSCHASSLERSVGQCPLDQEPFEEAECFGYQFPTRKANTLKVHCWNEAHGCEYTGTMDRMLEHYEKECAFHSVEYLRCGVVVQHNDLPTHYVTGCTAGVSSAITEHPSSECTALTLEGISAVLKDLTAMLGAQNHDQLLPVIQSQLNELTEQVRNQEASFGKITRELRASEQNLKDEMAQIAAVITSTVPHQPNPAAEASTSSSLSLRSEKALILRKLEHFTYLSLSALEHLRQTSPPPDSSRVIAYCNPWIGNTQRLISALSTTPARIREIGSVIYFLILENCDEILQWQGDRKQFAEITVLHMRDTYFTLAVWKQNCGSTSDVSVQIKFYGILEDSRCLPPVWRMKVWNPTGEEYLLLTSFNERCYCDHDEGSLAHFHLAFRIDNDSLKNKAFFPEGKAIFWIELGVEEMDGGVTGAPNARQH</sequence>
<evidence type="ECO:0000313" key="1">
    <source>
        <dbReference type="EMBL" id="KAH7975154.1"/>
    </source>
</evidence>
<reference evidence="1" key="1">
    <citation type="submission" date="2020-05" db="EMBL/GenBank/DDBJ databases">
        <title>Large-scale comparative analyses of tick genomes elucidate their genetic diversity and vector capacities.</title>
        <authorList>
            <person name="Jia N."/>
            <person name="Wang J."/>
            <person name="Shi W."/>
            <person name="Du L."/>
            <person name="Sun Y."/>
            <person name="Zhan W."/>
            <person name="Jiang J."/>
            <person name="Wang Q."/>
            <person name="Zhang B."/>
            <person name="Ji P."/>
            <person name="Sakyi L.B."/>
            <person name="Cui X."/>
            <person name="Yuan T."/>
            <person name="Jiang B."/>
            <person name="Yang W."/>
            <person name="Lam T.T.-Y."/>
            <person name="Chang Q."/>
            <person name="Ding S."/>
            <person name="Wang X."/>
            <person name="Zhu J."/>
            <person name="Ruan X."/>
            <person name="Zhao L."/>
            <person name="Wei J."/>
            <person name="Que T."/>
            <person name="Du C."/>
            <person name="Cheng J."/>
            <person name="Dai P."/>
            <person name="Han X."/>
            <person name="Huang E."/>
            <person name="Gao Y."/>
            <person name="Liu J."/>
            <person name="Shao H."/>
            <person name="Ye R."/>
            <person name="Li L."/>
            <person name="Wei W."/>
            <person name="Wang X."/>
            <person name="Wang C."/>
            <person name="Yang T."/>
            <person name="Huo Q."/>
            <person name="Li W."/>
            <person name="Guo W."/>
            <person name="Chen H."/>
            <person name="Zhou L."/>
            <person name="Ni X."/>
            <person name="Tian J."/>
            <person name="Zhou Y."/>
            <person name="Sheng Y."/>
            <person name="Liu T."/>
            <person name="Pan Y."/>
            <person name="Xia L."/>
            <person name="Li J."/>
            <person name="Zhao F."/>
            <person name="Cao W."/>
        </authorList>
    </citation>
    <scope>NUCLEOTIDE SEQUENCE</scope>
    <source>
        <strain evidence="1">Dsil-2018</strain>
    </source>
</reference>
<dbReference type="EMBL" id="CM023479">
    <property type="protein sequence ID" value="KAH7975154.1"/>
    <property type="molecule type" value="Genomic_DNA"/>
</dbReference>
<accession>A0ACB8DS00</accession>
<gene>
    <name evidence="1" type="ORF">HPB49_024505</name>
</gene>
<protein>
    <submittedName>
        <fullName evidence="1">Uncharacterized protein</fullName>
    </submittedName>
</protein>